<evidence type="ECO:0000256" key="1">
    <source>
        <dbReference type="ARBA" id="ARBA00011047"/>
    </source>
</evidence>
<dbReference type="GO" id="GO:0051301">
    <property type="term" value="P:cell division"/>
    <property type="evidence" value="ECO:0007669"/>
    <property type="project" value="UniProtKB-KW"/>
</dbReference>
<keyword evidence="4" id="KW-0460">Magnesium</keyword>
<dbReference type="PANTHER" id="PTHR15323">
    <property type="entry name" value="D123 PROTEIN"/>
    <property type="match status" value="1"/>
</dbReference>
<keyword evidence="6" id="KW-0131">Cell cycle</keyword>
<comment type="subcellular location">
    <subcellularLocation>
        <location evidence="4">Cytoplasm</location>
    </subcellularLocation>
</comment>
<keyword evidence="5" id="KW-1185">Reference proteome</keyword>
<name>A0AAJ7TMN1_PETMA</name>
<sequence length="339" mass="39029">MKKCHVARCQFSAWYATFRAHTIKSIVIPLPQDVISYLLDDGTVVIPGRLEPARAEAEDSDDVQWSDEDEDTSVLTAPEFPEFEVEVRDAIETLGGSVFPKLNWSSPKDAQWIAFNSSLKCFSMSDIFLLFKSSDFITHDLAQPFLHCTDDSPNPEIKYELVLRKWCELIPGGEFRCFVKENKLLAIAQRDHSQYYPHLERQRNEIRAAIQDFYSARVHMRFPSEDYVFDVYRDSQGRVWLIDFNPFGEVTDALLFSWDELRTGRLTVPEAEEQDLPALRCATSESYLQPSAHLSYRLPRDFVDLSTGQDPHKLMDLLKISTYRRQGDHSSDDDDEAAP</sequence>
<comment type="function">
    <text evidence="3 4">ATP-dependent protein-folding chaperone for the eIF2 complex. Binds to the gamma subunit of the eIF2 complex which allows the subunit to assemble with the alpha and beta subunits.</text>
</comment>
<dbReference type="PIRSF" id="PIRSF007807">
    <property type="entry name" value="Cdc123"/>
    <property type="match status" value="1"/>
</dbReference>
<dbReference type="KEGG" id="pmrn:116947572"/>
<protein>
    <recommendedName>
        <fullName evidence="2 4">Translation initiation factor eIF2 assembly protein</fullName>
    </recommendedName>
</protein>
<evidence type="ECO:0000256" key="3">
    <source>
        <dbReference type="ARBA" id="ARBA00045515"/>
    </source>
</evidence>
<dbReference type="GO" id="GO:0005737">
    <property type="term" value="C:cytoplasm"/>
    <property type="evidence" value="ECO:0007669"/>
    <property type="project" value="UniProtKB-SubCell"/>
</dbReference>
<dbReference type="InterPro" id="IPR009772">
    <property type="entry name" value="CDC123"/>
</dbReference>
<keyword evidence="4" id="KW-0143">Chaperone</keyword>
<organism evidence="5 6">
    <name type="scientific">Petromyzon marinus</name>
    <name type="common">Sea lamprey</name>
    <dbReference type="NCBI Taxonomy" id="7757"/>
    <lineage>
        <taxon>Eukaryota</taxon>
        <taxon>Metazoa</taxon>
        <taxon>Chordata</taxon>
        <taxon>Craniata</taxon>
        <taxon>Vertebrata</taxon>
        <taxon>Cyclostomata</taxon>
        <taxon>Hyperoartia</taxon>
        <taxon>Petromyzontiformes</taxon>
        <taxon>Petromyzontidae</taxon>
        <taxon>Petromyzon</taxon>
    </lineage>
</organism>
<dbReference type="GO" id="GO:0005524">
    <property type="term" value="F:ATP binding"/>
    <property type="evidence" value="ECO:0007669"/>
    <property type="project" value="UniProtKB-KW"/>
</dbReference>
<keyword evidence="4" id="KW-0067">ATP-binding</keyword>
<keyword evidence="6" id="KW-0132">Cell division</keyword>
<keyword evidence="4" id="KW-0963">Cytoplasm</keyword>
<comment type="similarity">
    <text evidence="1 4">Belongs to the CDC123 family.</text>
</comment>
<keyword evidence="4" id="KW-0479">Metal-binding</keyword>
<dbReference type="AlphaFoldDB" id="A0AAJ7TMN1"/>
<dbReference type="GO" id="GO:0046872">
    <property type="term" value="F:metal ion binding"/>
    <property type="evidence" value="ECO:0007669"/>
    <property type="project" value="UniProtKB-KW"/>
</dbReference>
<evidence type="ECO:0000313" key="6">
    <source>
        <dbReference type="RefSeq" id="XP_032819363.1"/>
    </source>
</evidence>
<accession>A0AAJ7TMN1</accession>
<keyword evidence="4" id="KW-0547">Nucleotide-binding</keyword>
<reference evidence="6" key="1">
    <citation type="submission" date="2025-08" db="UniProtKB">
        <authorList>
            <consortium name="RefSeq"/>
        </authorList>
    </citation>
    <scope>IDENTIFICATION</scope>
    <source>
        <tissue evidence="6">Sperm</tissue>
    </source>
</reference>
<dbReference type="GeneID" id="116947572"/>
<proteinExistence type="inferred from homology"/>
<evidence type="ECO:0000256" key="2">
    <source>
        <dbReference type="ARBA" id="ARBA00044080"/>
    </source>
</evidence>
<dbReference type="PANTHER" id="PTHR15323:SF6">
    <property type="entry name" value="CELL DIVISION CYCLE PROTEIN 123 HOMOLOG"/>
    <property type="match status" value="1"/>
</dbReference>
<dbReference type="CTD" id="8872"/>
<evidence type="ECO:0000313" key="5">
    <source>
        <dbReference type="Proteomes" id="UP001318040"/>
    </source>
</evidence>
<gene>
    <name evidence="6" type="primary">CDC123</name>
</gene>
<dbReference type="RefSeq" id="XP_032819363.1">
    <property type="nucleotide sequence ID" value="XM_032963472.1"/>
</dbReference>
<dbReference type="Proteomes" id="UP001318040">
    <property type="component" value="Chromosome 30"/>
</dbReference>
<dbReference type="Pfam" id="PF07065">
    <property type="entry name" value="D123"/>
    <property type="match status" value="1"/>
</dbReference>
<evidence type="ECO:0000256" key="4">
    <source>
        <dbReference type="PIRNR" id="PIRNR007807"/>
    </source>
</evidence>